<keyword evidence="1" id="KW-0175">Coiled coil</keyword>
<keyword evidence="4" id="KW-1185">Reference proteome</keyword>
<gene>
    <name evidence="3" type="ORF">RM779_21580</name>
</gene>
<protein>
    <submittedName>
        <fullName evidence="3">Uncharacterized protein</fullName>
    </submittedName>
</protein>
<evidence type="ECO:0000256" key="1">
    <source>
        <dbReference type="SAM" id="Coils"/>
    </source>
</evidence>
<evidence type="ECO:0000256" key="2">
    <source>
        <dbReference type="SAM" id="MobiDB-lite"/>
    </source>
</evidence>
<proteinExistence type="predicted"/>
<evidence type="ECO:0000313" key="3">
    <source>
        <dbReference type="EMBL" id="MDT0445171.1"/>
    </source>
</evidence>
<dbReference type="EMBL" id="JAVREV010000012">
    <property type="protein sequence ID" value="MDT0445171.1"/>
    <property type="molecule type" value="Genomic_DNA"/>
</dbReference>
<dbReference type="Proteomes" id="UP001183615">
    <property type="component" value="Unassembled WGS sequence"/>
</dbReference>
<reference evidence="4" key="1">
    <citation type="submission" date="2023-07" db="EMBL/GenBank/DDBJ databases">
        <title>30 novel species of actinomycetes from the DSMZ collection.</title>
        <authorList>
            <person name="Nouioui I."/>
        </authorList>
    </citation>
    <scope>NUCLEOTIDE SEQUENCE [LARGE SCALE GENOMIC DNA]</scope>
    <source>
        <strain evidence="4">DSM 41886</strain>
    </source>
</reference>
<name>A0ABU2S918_9ACTN</name>
<sequence length="462" mass="45023">MTTDGEFKGIVADIYSAAHVRILAAAGAWIALAGAGTSEEDRLSGTASAAQAETGVGLIELAERVEGTASWAGGAGAVARRIAEQLSVAGETSARATEEALGLEARYDEASETPAGPDVGMAAVQAAERQHEEKQKLIRAAEDVRARLGDTIAQVTGGDVPAAPGGGAGGGGAGGGAGGAGGAGSGGGGVAGAGAAGSAGAAGYGGSGALVQTANGAHVGVGDYPYSRVLGPDQGDFAGWVQSPGTGFLVDPATGREFDTVTGRWIDPVTGQPFGEVTEYATRYSGLGTGPGTIAAGFGMAGAGVIGAGGTAAGLANLYGGMMPPSVGHTGPARGQMVQQATRNLHTRATVAGRFAMHEAAQGGRPFTPPPGAAASRAGGTGGTARGGAAGRRATAESPGAVRARPRDAAARLAGGPPPAAAAARTRDRAEERTRHHRPTELTEDPSVWASGRKAGPGVLGE</sequence>
<feature type="coiled-coil region" evidence="1">
    <location>
        <begin position="93"/>
        <end position="147"/>
    </location>
</feature>
<organism evidence="3 4">
    <name type="scientific">Streptomyces johnsoniae</name>
    <dbReference type="NCBI Taxonomy" id="3075532"/>
    <lineage>
        <taxon>Bacteria</taxon>
        <taxon>Bacillati</taxon>
        <taxon>Actinomycetota</taxon>
        <taxon>Actinomycetes</taxon>
        <taxon>Kitasatosporales</taxon>
        <taxon>Streptomycetaceae</taxon>
        <taxon>Streptomyces</taxon>
    </lineage>
</organism>
<feature type="compositionally biased region" description="Gly residues" evidence="2">
    <location>
        <begin position="379"/>
        <end position="390"/>
    </location>
</feature>
<feature type="region of interest" description="Disordered" evidence="2">
    <location>
        <begin position="361"/>
        <end position="462"/>
    </location>
</feature>
<feature type="compositionally biased region" description="Basic and acidic residues" evidence="2">
    <location>
        <begin position="425"/>
        <end position="434"/>
    </location>
</feature>
<dbReference type="RefSeq" id="WP_311619387.1">
    <property type="nucleotide sequence ID" value="NZ_JAVREV010000012.1"/>
</dbReference>
<comment type="caution">
    <text evidence="3">The sequence shown here is derived from an EMBL/GenBank/DDBJ whole genome shotgun (WGS) entry which is preliminary data.</text>
</comment>
<evidence type="ECO:0000313" key="4">
    <source>
        <dbReference type="Proteomes" id="UP001183615"/>
    </source>
</evidence>
<accession>A0ABU2S918</accession>